<protein>
    <submittedName>
        <fullName evidence="1">Uncharacterized protein</fullName>
    </submittedName>
</protein>
<reference evidence="1 2" key="1">
    <citation type="journal article" date="2013" name="Front. Microbiol.">
        <title>Comparative genomic analyses of the cyanobacterium, Lyngbya aestuarii BL J, a powerful hydrogen producer.</title>
        <authorList>
            <person name="Kothari A."/>
            <person name="Vaughn M."/>
            <person name="Garcia-Pichel F."/>
        </authorList>
    </citation>
    <scope>NUCLEOTIDE SEQUENCE [LARGE SCALE GENOMIC DNA]</scope>
    <source>
        <strain evidence="1 2">BL J</strain>
    </source>
</reference>
<dbReference type="EMBL" id="AUZM01000110">
    <property type="protein sequence ID" value="ERT04260.1"/>
    <property type="molecule type" value="Genomic_DNA"/>
</dbReference>
<dbReference type="Proteomes" id="UP000017127">
    <property type="component" value="Unassembled WGS sequence"/>
</dbReference>
<comment type="caution">
    <text evidence="1">The sequence shown here is derived from an EMBL/GenBank/DDBJ whole genome shotgun (WGS) entry which is preliminary data.</text>
</comment>
<evidence type="ECO:0000313" key="2">
    <source>
        <dbReference type="Proteomes" id="UP000017127"/>
    </source>
</evidence>
<dbReference type="AlphaFoldDB" id="U7QB34"/>
<organism evidence="1 2">
    <name type="scientific">Lyngbya aestuarii BL J</name>
    <dbReference type="NCBI Taxonomy" id="1348334"/>
    <lineage>
        <taxon>Bacteria</taxon>
        <taxon>Bacillati</taxon>
        <taxon>Cyanobacteriota</taxon>
        <taxon>Cyanophyceae</taxon>
        <taxon>Oscillatoriophycideae</taxon>
        <taxon>Oscillatoriales</taxon>
        <taxon>Microcoleaceae</taxon>
        <taxon>Lyngbya</taxon>
    </lineage>
</organism>
<gene>
    <name evidence="1" type="ORF">M595_5797</name>
</gene>
<name>U7QB34_9CYAN</name>
<proteinExistence type="predicted"/>
<keyword evidence="2" id="KW-1185">Reference proteome</keyword>
<sequence length="49" mass="5771">MIRLGKTATLNRVLQNQMRVLITQSTQGYEVKHNPTREEVSQLFQRLDQ</sequence>
<evidence type="ECO:0000313" key="1">
    <source>
        <dbReference type="EMBL" id="ERT04260.1"/>
    </source>
</evidence>
<accession>U7QB34</accession>